<organism evidence="1 2">
    <name type="scientific">Sphenostylis stenocarpa</name>
    <dbReference type="NCBI Taxonomy" id="92480"/>
    <lineage>
        <taxon>Eukaryota</taxon>
        <taxon>Viridiplantae</taxon>
        <taxon>Streptophyta</taxon>
        <taxon>Embryophyta</taxon>
        <taxon>Tracheophyta</taxon>
        <taxon>Spermatophyta</taxon>
        <taxon>Magnoliopsida</taxon>
        <taxon>eudicotyledons</taxon>
        <taxon>Gunneridae</taxon>
        <taxon>Pentapetalae</taxon>
        <taxon>rosids</taxon>
        <taxon>fabids</taxon>
        <taxon>Fabales</taxon>
        <taxon>Fabaceae</taxon>
        <taxon>Papilionoideae</taxon>
        <taxon>50 kb inversion clade</taxon>
        <taxon>NPAAA clade</taxon>
        <taxon>indigoferoid/millettioid clade</taxon>
        <taxon>Phaseoleae</taxon>
        <taxon>Sphenostylis</taxon>
    </lineage>
</organism>
<name>A0AA86S2U0_9FABA</name>
<dbReference type="AlphaFoldDB" id="A0AA86S2U0"/>
<dbReference type="Gramene" id="rna-AYBTSS11_LOCUS5427">
    <property type="protein sequence ID" value="CAJ1931742.1"/>
    <property type="gene ID" value="gene-AYBTSS11_LOCUS5427"/>
</dbReference>
<dbReference type="EMBL" id="OY731399">
    <property type="protein sequence ID" value="CAJ1931742.1"/>
    <property type="molecule type" value="Genomic_DNA"/>
</dbReference>
<accession>A0AA86S2U0</accession>
<dbReference type="Proteomes" id="UP001189624">
    <property type="component" value="Chromosome 2"/>
</dbReference>
<evidence type="ECO:0000313" key="1">
    <source>
        <dbReference type="EMBL" id="CAJ1931742.1"/>
    </source>
</evidence>
<evidence type="ECO:0000313" key="2">
    <source>
        <dbReference type="Proteomes" id="UP001189624"/>
    </source>
</evidence>
<sequence length="78" mass="8741">MATSLSPVLTTESPAKSDPFITKTHRAKMVGYTVVFQRVLAILVFVPSTVKRLVMRHANRAREKGSDEVRFWVIVVGL</sequence>
<keyword evidence="2" id="KW-1185">Reference proteome</keyword>
<protein>
    <submittedName>
        <fullName evidence="1">Uncharacterized protein</fullName>
    </submittedName>
</protein>
<proteinExistence type="predicted"/>
<gene>
    <name evidence="1" type="ORF">AYBTSS11_LOCUS5427</name>
</gene>
<reference evidence="1" key="1">
    <citation type="submission" date="2023-10" db="EMBL/GenBank/DDBJ databases">
        <authorList>
            <person name="Domelevo Entfellner J.-B."/>
        </authorList>
    </citation>
    <scope>NUCLEOTIDE SEQUENCE</scope>
</reference>